<organism evidence="1 2">
    <name type="scientific">Sediminitomix flava</name>
    <dbReference type="NCBI Taxonomy" id="379075"/>
    <lineage>
        <taxon>Bacteria</taxon>
        <taxon>Pseudomonadati</taxon>
        <taxon>Bacteroidota</taxon>
        <taxon>Cytophagia</taxon>
        <taxon>Cytophagales</taxon>
        <taxon>Flammeovirgaceae</taxon>
        <taxon>Sediminitomix</taxon>
    </lineage>
</organism>
<dbReference type="Proteomes" id="UP000245535">
    <property type="component" value="Unassembled WGS sequence"/>
</dbReference>
<evidence type="ECO:0000313" key="1">
    <source>
        <dbReference type="EMBL" id="PWJ39216.1"/>
    </source>
</evidence>
<dbReference type="Pfam" id="PF13557">
    <property type="entry name" value="Phenol_MetA_deg"/>
    <property type="match status" value="1"/>
</dbReference>
<comment type="caution">
    <text evidence="1">The sequence shown here is derived from an EMBL/GenBank/DDBJ whole genome shotgun (WGS) entry which is preliminary data.</text>
</comment>
<name>A0A315Z856_SEDFL</name>
<protein>
    <submittedName>
        <fullName evidence="1">Outer membrane putative beta-barrel porin/alpha-amylase</fullName>
    </submittedName>
</protein>
<proteinExistence type="predicted"/>
<evidence type="ECO:0000313" key="2">
    <source>
        <dbReference type="Proteomes" id="UP000245535"/>
    </source>
</evidence>
<dbReference type="RefSeq" id="WP_146201742.1">
    <property type="nucleotide sequence ID" value="NZ_QGDO01000006.1"/>
</dbReference>
<dbReference type="InterPro" id="IPR025737">
    <property type="entry name" value="FApF"/>
</dbReference>
<reference evidence="1 2" key="1">
    <citation type="submission" date="2018-03" db="EMBL/GenBank/DDBJ databases">
        <title>Genomic Encyclopedia of Archaeal and Bacterial Type Strains, Phase II (KMG-II): from individual species to whole genera.</title>
        <authorList>
            <person name="Goeker M."/>
        </authorList>
    </citation>
    <scope>NUCLEOTIDE SEQUENCE [LARGE SCALE GENOMIC DNA]</scope>
    <source>
        <strain evidence="1 2">DSM 28229</strain>
    </source>
</reference>
<dbReference type="OrthoDB" id="1014491at2"/>
<gene>
    <name evidence="1" type="ORF">BC781_106117</name>
</gene>
<accession>A0A315Z856</accession>
<dbReference type="AlphaFoldDB" id="A0A315Z856"/>
<sequence length="269" mass="29896">MKLDSEVNINLRSIAAFTYLFILPNILFAQHIHDFESDRPGIAISSSTVGKNVLFIQTGAEISGYENGSNDGHAFLVNSNFRLGVTETFEVDLDISIRSENNTINGEEFTPSGIDNLSLGVRNTLLVGKGAIPSIAFQFLMSIPAVLDDFKSKDIAPKVIIATQQSFGKRWSFSTNFGSIWDGNTPHPLGTYVLNLGFGFSKSWTCFIEHYAFFQKDDWDGKVDLGLAFLLTPHLQLDTFGGYSKNGENISDWFVSAGFTWKFDFKNKN</sequence>
<dbReference type="EMBL" id="QGDO01000006">
    <property type="protein sequence ID" value="PWJ39216.1"/>
    <property type="molecule type" value="Genomic_DNA"/>
</dbReference>
<keyword evidence="2" id="KW-1185">Reference proteome</keyword>